<evidence type="ECO:0000313" key="2">
    <source>
        <dbReference type="Proteomes" id="UP001229346"/>
    </source>
</evidence>
<dbReference type="Proteomes" id="UP001229346">
    <property type="component" value="Unassembled WGS sequence"/>
</dbReference>
<sequence length="40" mass="4928">MQLLLVKESHHILMVIKFHQAKLISIERNERSNYLEFVRY</sequence>
<name>A0ABT9TUZ3_PAEHA</name>
<proteinExistence type="predicted"/>
<accession>A0ABT9TUZ3</accession>
<dbReference type="EMBL" id="JAUSSU010000001">
    <property type="protein sequence ID" value="MDQ0110681.1"/>
    <property type="molecule type" value="Genomic_DNA"/>
</dbReference>
<gene>
    <name evidence="1" type="ORF">J2T15_000097</name>
</gene>
<reference evidence="1 2" key="1">
    <citation type="submission" date="2023-07" db="EMBL/GenBank/DDBJ databases">
        <title>Sorghum-associated microbial communities from plants grown in Nebraska, USA.</title>
        <authorList>
            <person name="Schachtman D."/>
        </authorList>
    </citation>
    <scope>NUCLEOTIDE SEQUENCE [LARGE SCALE GENOMIC DNA]</scope>
    <source>
        <strain evidence="1 2">CC482</strain>
    </source>
</reference>
<evidence type="ECO:0000313" key="1">
    <source>
        <dbReference type="EMBL" id="MDQ0110681.1"/>
    </source>
</evidence>
<organism evidence="1 2">
    <name type="scientific">Paenibacillus harenae</name>
    <dbReference type="NCBI Taxonomy" id="306543"/>
    <lineage>
        <taxon>Bacteria</taxon>
        <taxon>Bacillati</taxon>
        <taxon>Bacillota</taxon>
        <taxon>Bacilli</taxon>
        <taxon>Bacillales</taxon>
        <taxon>Paenibacillaceae</taxon>
        <taxon>Paenibacillus</taxon>
    </lineage>
</organism>
<comment type="caution">
    <text evidence="1">The sequence shown here is derived from an EMBL/GenBank/DDBJ whole genome shotgun (WGS) entry which is preliminary data.</text>
</comment>
<protein>
    <submittedName>
        <fullName evidence="1">Uncharacterized protein</fullName>
    </submittedName>
</protein>
<keyword evidence="2" id="KW-1185">Reference proteome</keyword>